<evidence type="ECO:0008006" key="3">
    <source>
        <dbReference type="Google" id="ProtNLM"/>
    </source>
</evidence>
<sequence length="76" mass="9022">MKRQYCWVIRRYNGNHTYTRSTISQDHAKLDSDIIAEVIKPLSKADPSIKSKFNYTISYRKAWLVKQKTVEQIFGR</sequence>
<protein>
    <recommendedName>
        <fullName evidence="3">Transposase MuDR plant domain-containing protein</fullName>
    </recommendedName>
</protein>
<dbReference type="AlphaFoldDB" id="A0A444ZY12"/>
<name>A0A444ZY12_ARAHY</name>
<reference evidence="1 2" key="1">
    <citation type="submission" date="2019-01" db="EMBL/GenBank/DDBJ databases">
        <title>Sequencing of cultivated peanut Arachis hypogaea provides insights into genome evolution and oil improvement.</title>
        <authorList>
            <person name="Chen X."/>
        </authorList>
    </citation>
    <scope>NUCLEOTIDE SEQUENCE [LARGE SCALE GENOMIC DNA]</scope>
    <source>
        <strain evidence="2">cv. Fuhuasheng</strain>
        <tissue evidence="1">Leaves</tissue>
    </source>
</reference>
<evidence type="ECO:0000313" key="2">
    <source>
        <dbReference type="Proteomes" id="UP000289738"/>
    </source>
</evidence>
<evidence type="ECO:0000313" key="1">
    <source>
        <dbReference type="EMBL" id="RYR19069.1"/>
    </source>
</evidence>
<dbReference type="Proteomes" id="UP000289738">
    <property type="component" value="Chromosome B03"/>
</dbReference>
<proteinExistence type="predicted"/>
<organism evidence="1 2">
    <name type="scientific">Arachis hypogaea</name>
    <name type="common">Peanut</name>
    <dbReference type="NCBI Taxonomy" id="3818"/>
    <lineage>
        <taxon>Eukaryota</taxon>
        <taxon>Viridiplantae</taxon>
        <taxon>Streptophyta</taxon>
        <taxon>Embryophyta</taxon>
        <taxon>Tracheophyta</taxon>
        <taxon>Spermatophyta</taxon>
        <taxon>Magnoliopsida</taxon>
        <taxon>eudicotyledons</taxon>
        <taxon>Gunneridae</taxon>
        <taxon>Pentapetalae</taxon>
        <taxon>rosids</taxon>
        <taxon>fabids</taxon>
        <taxon>Fabales</taxon>
        <taxon>Fabaceae</taxon>
        <taxon>Papilionoideae</taxon>
        <taxon>50 kb inversion clade</taxon>
        <taxon>dalbergioids sensu lato</taxon>
        <taxon>Dalbergieae</taxon>
        <taxon>Pterocarpus clade</taxon>
        <taxon>Arachis</taxon>
    </lineage>
</organism>
<dbReference type="EMBL" id="SDMP01000013">
    <property type="protein sequence ID" value="RYR19069.1"/>
    <property type="molecule type" value="Genomic_DNA"/>
</dbReference>
<accession>A0A444ZY12</accession>
<keyword evidence="2" id="KW-1185">Reference proteome</keyword>
<comment type="caution">
    <text evidence="1">The sequence shown here is derived from an EMBL/GenBank/DDBJ whole genome shotgun (WGS) entry which is preliminary data.</text>
</comment>
<gene>
    <name evidence="1" type="ORF">Ahy_B03g063748</name>
</gene>